<evidence type="ECO:0000256" key="1">
    <source>
        <dbReference type="ARBA" id="ARBA00022801"/>
    </source>
</evidence>
<dbReference type="Pfam" id="PF00077">
    <property type="entry name" value="RVP"/>
    <property type="match status" value="1"/>
</dbReference>
<organism evidence="6 7">
    <name type="scientific">Mytilus edulis</name>
    <name type="common">Blue mussel</name>
    <dbReference type="NCBI Taxonomy" id="6550"/>
    <lineage>
        <taxon>Eukaryota</taxon>
        <taxon>Metazoa</taxon>
        <taxon>Spiralia</taxon>
        <taxon>Lophotrochozoa</taxon>
        <taxon>Mollusca</taxon>
        <taxon>Bivalvia</taxon>
        <taxon>Autobranchia</taxon>
        <taxon>Pteriomorphia</taxon>
        <taxon>Mytilida</taxon>
        <taxon>Mytiloidea</taxon>
        <taxon>Mytilidae</taxon>
        <taxon>Mytilinae</taxon>
        <taxon>Mytilus</taxon>
    </lineage>
</organism>
<reference evidence="6" key="1">
    <citation type="submission" date="2021-03" db="EMBL/GenBank/DDBJ databases">
        <authorList>
            <person name="Bekaert M."/>
        </authorList>
    </citation>
    <scope>NUCLEOTIDE SEQUENCE</scope>
</reference>
<dbReference type="PROSITE" id="PS50175">
    <property type="entry name" value="ASP_PROT_RETROV"/>
    <property type="match status" value="1"/>
</dbReference>
<evidence type="ECO:0000256" key="3">
    <source>
        <dbReference type="SAM" id="MobiDB-lite"/>
    </source>
</evidence>
<evidence type="ECO:0008006" key="8">
    <source>
        <dbReference type="Google" id="ProtNLM"/>
    </source>
</evidence>
<keyword evidence="2" id="KW-0862">Zinc</keyword>
<feature type="domain" description="Peptidase A2" evidence="5">
    <location>
        <begin position="502"/>
        <end position="583"/>
    </location>
</feature>
<keyword evidence="7" id="KW-1185">Reference proteome</keyword>
<proteinExistence type="predicted"/>
<feature type="region of interest" description="Disordered" evidence="3">
    <location>
        <begin position="1"/>
        <end position="32"/>
    </location>
</feature>
<dbReference type="PANTHER" id="PTHR19963">
    <property type="entry name" value="CCHC-TYPE DOMAIN-CONTAINING PROTEIN"/>
    <property type="match status" value="1"/>
</dbReference>
<evidence type="ECO:0000313" key="7">
    <source>
        <dbReference type="Proteomes" id="UP000683360"/>
    </source>
</evidence>
<sequence length="772" mass="89625">MTANQTNTMTNLSRPRTSSLSDSNLNRSTYVNHQPDEVMELRRRIQELERKKEFNTRQTMTIESQPSAHSMQSQYRNYGNHGNGEQQPYRWNQQNSTYYPDTRFSETAYPMRNRTESFASQDSYKSRLPFFNGKGDWKTFMVQFQIIAERNNWSPRQQTEEILLVLKDEALTFATELAPEVRTSFMLFNSEMERRFGNNNFPETYRRELQTIKKQYKESIHEYAARIEGMVRKAYPGMDKQLFNNISIEYMLSGLPDQSLAYDVLTKRPKTMEETINLVTWHLTCKNGMKGKTQIRQVETMEEEEEYDYEDLNCRKAGPQRFVTEERLNQFGRDMKESMTRDITKAVGEIVEEKLNNQTTEKRAYREKQQKPNSKCYSCNQAGHYSRDCPTKKNGKQQYKMRNEDAESADFDIDILFKESKMQKGNKEQEKDLSPLSPVRETKIVEVMSELTSEQSTSTAVMTPMMKTEKMDSRRQSSCVIQIDRVRSATIKVPISINGQVTKAVLDTGAEVTVLNSSLYFGIPEEKRPILKKATRNLVVAEAGKSMETHGIAMMNVKLGNHEFSWDMYIAPIGDSILLGCDIVDELDITINSKKGIHVDGKWIECYTERKVDDKIARVVLTENVTVPANSEKILFGGSYNTDAIDTRYTMLKSVVEDNRKIMVTQILVDPFEKVIPFRLVNMEDHPVQLNLKMNINLTDEPVRIPDEWNSTIRNCKAENSWEMNDKCRNEAEIPALPDHLKDLLKLDRVQQRYSVTKREIPVFTFINAYLI</sequence>
<feature type="domain" description="CCHC-type" evidence="4">
    <location>
        <begin position="375"/>
        <end position="390"/>
    </location>
</feature>
<dbReference type="CDD" id="cd00303">
    <property type="entry name" value="retropepsin_like"/>
    <property type="match status" value="1"/>
</dbReference>
<dbReference type="OrthoDB" id="10092646at2759"/>
<dbReference type="Pfam" id="PF00098">
    <property type="entry name" value="zf-CCHC"/>
    <property type="match status" value="1"/>
</dbReference>
<evidence type="ECO:0000256" key="2">
    <source>
        <dbReference type="PROSITE-ProRule" id="PRU00047"/>
    </source>
</evidence>
<evidence type="ECO:0000259" key="4">
    <source>
        <dbReference type="PROSITE" id="PS50158"/>
    </source>
</evidence>
<dbReference type="InterPro" id="IPR001995">
    <property type="entry name" value="Peptidase_A2_cat"/>
</dbReference>
<keyword evidence="1" id="KW-0378">Hydrolase</keyword>
<dbReference type="InterPro" id="IPR021109">
    <property type="entry name" value="Peptidase_aspartic_dom_sf"/>
</dbReference>
<dbReference type="GO" id="GO:0008270">
    <property type="term" value="F:zinc ion binding"/>
    <property type="evidence" value="ECO:0007669"/>
    <property type="project" value="UniProtKB-KW"/>
</dbReference>
<feature type="region of interest" description="Disordered" evidence="3">
    <location>
        <begin position="59"/>
        <end position="88"/>
    </location>
</feature>
<dbReference type="GO" id="GO:0003676">
    <property type="term" value="F:nucleic acid binding"/>
    <property type="evidence" value="ECO:0007669"/>
    <property type="project" value="InterPro"/>
</dbReference>
<dbReference type="PROSITE" id="PS50158">
    <property type="entry name" value="ZF_CCHC"/>
    <property type="match status" value="1"/>
</dbReference>
<dbReference type="InterPro" id="IPR018061">
    <property type="entry name" value="Retropepsins"/>
</dbReference>
<keyword evidence="2" id="KW-0863">Zinc-finger</keyword>
<keyword evidence="2" id="KW-0479">Metal-binding</keyword>
<comment type="caution">
    <text evidence="6">The sequence shown here is derived from an EMBL/GenBank/DDBJ whole genome shotgun (WGS) entry which is preliminary data.</text>
</comment>
<evidence type="ECO:0000313" key="6">
    <source>
        <dbReference type="EMBL" id="CAG2195419.1"/>
    </source>
</evidence>
<name>A0A8S3QFQ3_MYTED</name>
<accession>A0A8S3QFQ3</accession>
<dbReference type="AlphaFoldDB" id="A0A8S3QFQ3"/>
<dbReference type="SMART" id="SM00343">
    <property type="entry name" value="ZnF_C2HC"/>
    <property type="match status" value="1"/>
</dbReference>
<dbReference type="GO" id="GO:0006508">
    <property type="term" value="P:proteolysis"/>
    <property type="evidence" value="ECO:0007669"/>
    <property type="project" value="InterPro"/>
</dbReference>
<dbReference type="PANTHER" id="PTHR19963:SF30">
    <property type="entry name" value="ENDONUCLEASE_EXONUCLEASE_PHOSPHATASE DOMAIN-CONTAINING PROTEIN"/>
    <property type="match status" value="1"/>
</dbReference>
<dbReference type="Gene3D" id="2.40.70.10">
    <property type="entry name" value="Acid Proteases"/>
    <property type="match status" value="1"/>
</dbReference>
<protein>
    <recommendedName>
        <fullName evidence="8">CCHC-type domain-containing protein</fullName>
    </recommendedName>
</protein>
<dbReference type="InterPro" id="IPR036875">
    <property type="entry name" value="Znf_CCHC_sf"/>
</dbReference>
<dbReference type="InterPro" id="IPR001969">
    <property type="entry name" value="Aspartic_peptidase_AS"/>
</dbReference>
<dbReference type="Gene3D" id="4.10.60.10">
    <property type="entry name" value="Zinc finger, CCHC-type"/>
    <property type="match status" value="1"/>
</dbReference>
<evidence type="ECO:0000259" key="5">
    <source>
        <dbReference type="PROSITE" id="PS50175"/>
    </source>
</evidence>
<dbReference type="PROSITE" id="PS00141">
    <property type="entry name" value="ASP_PROTEASE"/>
    <property type="match status" value="1"/>
</dbReference>
<dbReference type="EMBL" id="CAJPWZ010000518">
    <property type="protein sequence ID" value="CAG2195419.1"/>
    <property type="molecule type" value="Genomic_DNA"/>
</dbReference>
<dbReference type="InterPro" id="IPR001878">
    <property type="entry name" value="Znf_CCHC"/>
</dbReference>
<dbReference type="SUPFAM" id="SSF57756">
    <property type="entry name" value="Retrovirus zinc finger-like domains"/>
    <property type="match status" value="1"/>
</dbReference>
<feature type="compositionally biased region" description="Polar residues" evidence="3">
    <location>
        <begin position="59"/>
        <end position="77"/>
    </location>
</feature>
<dbReference type="GO" id="GO:0004190">
    <property type="term" value="F:aspartic-type endopeptidase activity"/>
    <property type="evidence" value="ECO:0007669"/>
    <property type="project" value="InterPro"/>
</dbReference>
<dbReference type="SUPFAM" id="SSF50630">
    <property type="entry name" value="Acid proteases"/>
    <property type="match status" value="1"/>
</dbReference>
<gene>
    <name evidence="6" type="ORF">MEDL_10374</name>
</gene>
<dbReference type="Proteomes" id="UP000683360">
    <property type="component" value="Unassembled WGS sequence"/>
</dbReference>